<dbReference type="PRINTS" id="PR01928">
    <property type="entry name" value="INTRLEUKN12B"/>
</dbReference>
<dbReference type="GO" id="GO:0005615">
    <property type="term" value="C:extracellular space"/>
    <property type="evidence" value="ECO:0007669"/>
    <property type="project" value="UniProtKB-KW"/>
</dbReference>
<gene>
    <name evidence="6" type="primary">Il12b</name>
    <name evidence="4" type="synonym">IL12B</name>
    <name evidence="6" type="ORF">AOXY_G21945</name>
</gene>
<keyword evidence="4" id="KW-0964">Secreted</keyword>
<dbReference type="GO" id="GO:0005125">
    <property type="term" value="F:cytokine activity"/>
    <property type="evidence" value="ECO:0007669"/>
    <property type="project" value="UniProtKB-KW"/>
</dbReference>
<dbReference type="PANTHER" id="PTHR48485:SF4">
    <property type="entry name" value="INTERLEUKIN-12 SUBUNIT BETA"/>
    <property type="match status" value="1"/>
</dbReference>
<keyword evidence="1 4" id="KW-0732">Signal</keyword>
<evidence type="ECO:0000256" key="2">
    <source>
        <dbReference type="ARBA" id="ARBA00023157"/>
    </source>
</evidence>
<dbReference type="InterPro" id="IPR050676">
    <property type="entry name" value="IL-12"/>
</dbReference>
<organism evidence="6 7">
    <name type="scientific">Acipenser oxyrinchus oxyrinchus</name>
    <dbReference type="NCBI Taxonomy" id="40147"/>
    <lineage>
        <taxon>Eukaryota</taxon>
        <taxon>Metazoa</taxon>
        <taxon>Chordata</taxon>
        <taxon>Craniata</taxon>
        <taxon>Vertebrata</taxon>
        <taxon>Euteleostomi</taxon>
        <taxon>Actinopterygii</taxon>
        <taxon>Chondrostei</taxon>
        <taxon>Acipenseriformes</taxon>
        <taxon>Acipenseridae</taxon>
        <taxon>Acipenser</taxon>
    </lineage>
</organism>
<accession>A0AAD8FZ83</accession>
<dbReference type="Gene3D" id="2.60.40.10">
    <property type="entry name" value="Immunoglobulins"/>
    <property type="match status" value="3"/>
</dbReference>
<dbReference type="InterPro" id="IPR015528">
    <property type="entry name" value="IL-12_beta"/>
</dbReference>
<protein>
    <recommendedName>
        <fullName evidence="4">Interleukin-12 subunit beta</fullName>
        <shortName evidence="4">IL-12B</shortName>
    </recommendedName>
    <alternativeName>
        <fullName evidence="4">Cytotoxic lymphocyte maturation factor 40 kDa subunit</fullName>
    </alternativeName>
    <alternativeName>
        <fullName evidence="4">IL-12 subunit p40</fullName>
    </alternativeName>
</protein>
<evidence type="ECO:0000313" key="6">
    <source>
        <dbReference type="EMBL" id="KAK1159301.1"/>
    </source>
</evidence>
<dbReference type="PANTHER" id="PTHR48485">
    <property type="entry name" value="INTERLEUKIN-12 SUBUNIT BETA-RELATED"/>
    <property type="match status" value="1"/>
</dbReference>
<evidence type="ECO:0000256" key="1">
    <source>
        <dbReference type="ARBA" id="ARBA00022729"/>
    </source>
</evidence>
<keyword evidence="2" id="KW-1015">Disulfide bond</keyword>
<dbReference type="Proteomes" id="UP001230051">
    <property type="component" value="Unassembled WGS sequence"/>
</dbReference>
<reference evidence="6" key="1">
    <citation type="submission" date="2022-02" db="EMBL/GenBank/DDBJ databases">
        <title>Atlantic sturgeon de novo genome assembly.</title>
        <authorList>
            <person name="Stock M."/>
            <person name="Klopp C."/>
            <person name="Guiguen Y."/>
            <person name="Cabau C."/>
            <person name="Parinello H."/>
            <person name="Santidrian Yebra-Pimentel E."/>
            <person name="Kuhl H."/>
            <person name="Dirks R.P."/>
            <person name="Guessner J."/>
            <person name="Wuertz S."/>
            <person name="Du K."/>
            <person name="Schartl M."/>
        </authorList>
    </citation>
    <scope>NUCLEOTIDE SEQUENCE</scope>
    <source>
        <strain evidence="6">STURGEONOMICS-FGT-2020</strain>
        <tissue evidence="6">Whole blood</tissue>
    </source>
</reference>
<keyword evidence="4" id="KW-0202">Cytokine</keyword>
<comment type="similarity">
    <text evidence="4">Belongs to the IL-12B family.</text>
</comment>
<keyword evidence="3 4" id="KW-0325">Glycoprotein</keyword>
<dbReference type="InterPro" id="IPR013783">
    <property type="entry name" value="Ig-like_fold"/>
</dbReference>
<evidence type="ECO:0000313" key="7">
    <source>
        <dbReference type="Proteomes" id="UP001230051"/>
    </source>
</evidence>
<dbReference type="PIRSF" id="PIRSF038007">
    <property type="entry name" value="IL_12_beta"/>
    <property type="match status" value="1"/>
</dbReference>
<keyword evidence="7" id="KW-1185">Reference proteome</keyword>
<comment type="subcellular location">
    <subcellularLocation>
        <location evidence="4">Secreted</location>
    </subcellularLocation>
</comment>
<comment type="subunit">
    <text evidence="4">Heterodimer with IL12A; disulfide-linked. The heterodimer is known as interleukin IL-12.</text>
</comment>
<evidence type="ECO:0000256" key="3">
    <source>
        <dbReference type="ARBA" id="ARBA00023180"/>
    </source>
</evidence>
<dbReference type="GO" id="GO:0004896">
    <property type="term" value="F:cytokine receptor activity"/>
    <property type="evidence" value="ECO:0007669"/>
    <property type="project" value="UniProtKB-UniRule"/>
</dbReference>
<dbReference type="EMBL" id="JAGXEW010000022">
    <property type="protein sequence ID" value="KAK1159301.1"/>
    <property type="molecule type" value="Genomic_DNA"/>
</dbReference>
<dbReference type="InterPro" id="IPR019482">
    <property type="entry name" value="IL-12_beta_cen-dom"/>
</dbReference>
<evidence type="ECO:0000259" key="5">
    <source>
        <dbReference type="Pfam" id="PF10420"/>
    </source>
</evidence>
<dbReference type="AlphaFoldDB" id="A0AAD8FZ83"/>
<keyword evidence="4" id="KW-0393">Immunoglobulin domain</keyword>
<dbReference type="Pfam" id="PF10420">
    <property type="entry name" value="IL12p40_C"/>
    <property type="match status" value="1"/>
</dbReference>
<name>A0AAD8FZ83_ACIOX</name>
<evidence type="ECO:0000256" key="4">
    <source>
        <dbReference type="RuleBase" id="RU281113"/>
    </source>
</evidence>
<feature type="signal peptide" evidence="4">
    <location>
        <begin position="1"/>
        <end position="20"/>
    </location>
</feature>
<sequence>MDLLWSLLSITCLFLQLEGCTRVIKPNTIVVDVDMTLSTPSTCRNVMLQCGEHGPSVYWQRKKQNIGKGSELTIHVEDFPDAGNFTCHNDNGDILNHTLVLIQVTKNDRGEHPKQILQEISDQIYIKCETKNYSGVFECSWNLNMNPNKVQILFEAHRSNSSISCTVHNQDKSRAVCHELTYCPFQEELEKVVFNLHAINGPHFENYSSEFFLADIVKPEKVQIYKKDEGDKKVVVSWEYPESWDHPHSYFPLTFEVKVLKALKNKHNCDHEVRSDPRTPNHKVPHKGSYHFFTEETSLQLNHSTKKYIFCVRAKDMYCNSPWSEWSAIVLRDPGQQCWLKDYYYALCFLKHRYSLCHMWHLGP</sequence>
<proteinExistence type="inferred from homology"/>
<feature type="chain" id="PRO_5041780279" description="Interleukin-12 subunit beta" evidence="4">
    <location>
        <begin position="21"/>
        <end position="364"/>
    </location>
</feature>
<dbReference type="InterPro" id="IPR036116">
    <property type="entry name" value="FN3_sf"/>
</dbReference>
<comment type="caution">
    <text evidence="6">The sequence shown here is derived from an EMBL/GenBank/DDBJ whole genome shotgun (WGS) entry which is preliminary data.</text>
</comment>
<dbReference type="SUPFAM" id="SSF49265">
    <property type="entry name" value="Fibronectin type III"/>
    <property type="match status" value="2"/>
</dbReference>
<feature type="domain" description="Interleukin-12 beta central" evidence="5">
    <location>
        <begin position="125"/>
        <end position="199"/>
    </location>
</feature>